<evidence type="ECO:0000259" key="1">
    <source>
        <dbReference type="PROSITE" id="PS50125"/>
    </source>
</evidence>
<dbReference type="InterPro" id="IPR001054">
    <property type="entry name" value="A/G_cyclase"/>
</dbReference>
<dbReference type="Proteomes" id="UP000503336">
    <property type="component" value="Chromosome"/>
</dbReference>
<name>A0A7M3T6H3_9RHOB</name>
<gene>
    <name evidence="2" type="ORF">G5B40_20410</name>
</gene>
<dbReference type="GO" id="GO:0004016">
    <property type="term" value="F:adenylate cyclase activity"/>
    <property type="evidence" value="ECO:0007669"/>
    <property type="project" value="UniProtKB-ARBA"/>
</dbReference>
<dbReference type="GO" id="GO:0006171">
    <property type="term" value="P:cAMP biosynthetic process"/>
    <property type="evidence" value="ECO:0007669"/>
    <property type="project" value="TreeGrafter"/>
</dbReference>
<reference evidence="2 3" key="1">
    <citation type="submission" date="2020-02" db="EMBL/GenBank/DDBJ databases">
        <title>complete genome sequence of Rhodobacteraceae bacterium.</title>
        <authorList>
            <person name="Park J."/>
            <person name="Kim Y.-S."/>
            <person name="Kim K.-H."/>
        </authorList>
    </citation>
    <scope>NUCLEOTIDE SEQUENCE [LARGE SCALE GENOMIC DNA]</scope>
    <source>
        <strain evidence="2 3">RR4-56</strain>
    </source>
</reference>
<dbReference type="Gene3D" id="3.30.70.1230">
    <property type="entry name" value="Nucleotide cyclase"/>
    <property type="match status" value="1"/>
</dbReference>
<evidence type="ECO:0000313" key="3">
    <source>
        <dbReference type="Proteomes" id="UP000503336"/>
    </source>
</evidence>
<dbReference type="InterPro" id="IPR029787">
    <property type="entry name" value="Nucleotide_cyclase"/>
</dbReference>
<dbReference type="SUPFAM" id="SSF55073">
    <property type="entry name" value="Nucleotide cyclase"/>
    <property type="match status" value="1"/>
</dbReference>
<evidence type="ECO:0000313" key="2">
    <source>
        <dbReference type="EMBL" id="QIE57604.1"/>
    </source>
</evidence>
<dbReference type="AlphaFoldDB" id="A0A7M3T6H3"/>
<sequence>MQGKPSAAAASIVEWMVGAALHSKPSEETFAQLVEALRNHGIPIDRAFFAHPTLHPLYHGAAFEWTPATGLTRETYGGDVDAPHDILARSPVRHVIVNEVTRFRRRLSGPGAMLDFPLLEDFAAEGLTDYLLLAVRFDGFRTTADDDLKGRSGMVCSFATKRPEGFTDEEIETLDWLRKPLAIVVKIADQRQVALSLAECYIGKEAGPLVLGGAIRRGDFATTRAVVWLSDLRSSTELAMSLPREEFVSTINEFFDCTAGAVEEEEGEPLSFIGDAALAIFPIERLGEAGARAAALRAASRAAEASEEMNNRRRARGKAPLAWGLALHAGELGYGNLGSPTRHSWSVIGPVVNETARLEGITKLIGEPVVASRAFVEGLESAADWRAMGAFPLEGVPRAFEVFAPPARICAREDAA</sequence>
<dbReference type="EMBL" id="CP049056">
    <property type="protein sequence ID" value="QIE57604.1"/>
    <property type="molecule type" value="Genomic_DNA"/>
</dbReference>
<dbReference type="RefSeq" id="WP_165102826.1">
    <property type="nucleotide sequence ID" value="NZ_CP049056.1"/>
</dbReference>
<protein>
    <submittedName>
        <fullName evidence="2">Adenylate/guanylate cyclase domain-containing protein</fullName>
    </submittedName>
</protein>
<dbReference type="PANTHER" id="PTHR43081">
    <property type="entry name" value="ADENYLATE CYCLASE, TERMINAL-DIFFERENTIATION SPECIFIC-RELATED"/>
    <property type="match status" value="1"/>
</dbReference>
<organism evidence="2 3">
    <name type="scientific">Pikeienuella piscinae</name>
    <dbReference type="NCBI Taxonomy" id="2748098"/>
    <lineage>
        <taxon>Bacteria</taxon>
        <taxon>Pseudomonadati</taxon>
        <taxon>Pseudomonadota</taxon>
        <taxon>Alphaproteobacteria</taxon>
        <taxon>Rhodobacterales</taxon>
        <taxon>Paracoccaceae</taxon>
        <taxon>Pikeienuella</taxon>
    </lineage>
</organism>
<proteinExistence type="predicted"/>
<feature type="domain" description="Guanylate cyclase" evidence="1">
    <location>
        <begin position="226"/>
        <end position="359"/>
    </location>
</feature>
<dbReference type="PANTHER" id="PTHR43081:SF11">
    <property type="entry name" value="BLR2264 PROTEIN"/>
    <property type="match status" value="1"/>
</dbReference>
<dbReference type="PROSITE" id="PS50125">
    <property type="entry name" value="GUANYLATE_CYCLASE_2"/>
    <property type="match status" value="1"/>
</dbReference>
<keyword evidence="3" id="KW-1185">Reference proteome</keyword>
<dbReference type="CDD" id="cd07302">
    <property type="entry name" value="CHD"/>
    <property type="match status" value="1"/>
</dbReference>
<dbReference type="GO" id="GO:0035556">
    <property type="term" value="P:intracellular signal transduction"/>
    <property type="evidence" value="ECO:0007669"/>
    <property type="project" value="InterPro"/>
</dbReference>
<dbReference type="InterPro" id="IPR050697">
    <property type="entry name" value="Adenylyl/Guanylyl_Cyclase_3/4"/>
</dbReference>
<dbReference type="KEGG" id="hdh:G5B40_20410"/>
<accession>A0A7M3T6H3</accession>